<proteinExistence type="predicted"/>
<sequence length="84" mass="9528">MRPIHHSALHASAFGERSGLLGLFYRRADDDPETVEALPERYTAGEIAEKVVHDIEHWYEIDASVCRIADCIHRQGAVISWIVE</sequence>
<dbReference type="EMBL" id="CP064789">
    <property type="protein sequence ID" value="QSG10574.1"/>
    <property type="molecule type" value="Genomic_DNA"/>
</dbReference>
<dbReference type="AlphaFoldDB" id="A0A897NDT4"/>
<protein>
    <submittedName>
        <fullName evidence="1">Uncharacterized protein</fullName>
    </submittedName>
</protein>
<evidence type="ECO:0000313" key="2">
    <source>
        <dbReference type="Proteomes" id="UP000663305"/>
    </source>
</evidence>
<accession>A0A897NDT4</accession>
<dbReference type="Proteomes" id="UP000663305">
    <property type="component" value="Chromosome"/>
</dbReference>
<name>A0A897NDT4_9EURY</name>
<dbReference type="GeneID" id="68859665"/>
<reference evidence="1" key="1">
    <citation type="submission" date="2020-11" db="EMBL/GenBank/DDBJ databases">
        <title>Carbohydrate-dependent, anaerobic sulfur respiration: A novel catabolism in halophilic archaea.</title>
        <authorList>
            <person name="Sorokin D.Y."/>
            <person name="Messina E."/>
            <person name="Smedile F."/>
            <person name="La Cono V."/>
            <person name="Hallsworth J.E."/>
            <person name="Yakimov M.M."/>
        </authorList>
    </citation>
    <scope>NUCLEOTIDE SEQUENCE</scope>
    <source>
        <strain evidence="1">HSR-Bgl</strain>
    </source>
</reference>
<dbReference type="RefSeq" id="WP_229125206.1">
    <property type="nucleotide sequence ID" value="NZ_CP064789.1"/>
</dbReference>
<gene>
    <name evidence="1" type="ORF">HSBGL_0133</name>
</gene>
<organism evidence="1 2">
    <name type="scientific">Halapricum desulfuricans</name>
    <dbReference type="NCBI Taxonomy" id="2841257"/>
    <lineage>
        <taxon>Archaea</taxon>
        <taxon>Methanobacteriati</taxon>
        <taxon>Methanobacteriota</taxon>
        <taxon>Stenosarchaea group</taxon>
        <taxon>Halobacteria</taxon>
        <taxon>Halobacteriales</taxon>
        <taxon>Haloarculaceae</taxon>
        <taxon>Halapricum</taxon>
    </lineage>
</organism>
<evidence type="ECO:0000313" key="1">
    <source>
        <dbReference type="EMBL" id="QSG10574.1"/>
    </source>
</evidence>